<evidence type="ECO:0000313" key="2">
    <source>
        <dbReference type="Proteomes" id="UP000317716"/>
    </source>
</evidence>
<dbReference type="Proteomes" id="UP000317716">
    <property type="component" value="Unassembled WGS sequence"/>
</dbReference>
<gene>
    <name evidence="1" type="ORF">E6K72_07785</name>
</gene>
<protein>
    <submittedName>
        <fullName evidence="1">Uncharacterized protein</fullName>
    </submittedName>
</protein>
<proteinExistence type="predicted"/>
<organism evidence="1 2">
    <name type="scientific">Eiseniibacteriota bacterium</name>
    <dbReference type="NCBI Taxonomy" id="2212470"/>
    <lineage>
        <taxon>Bacteria</taxon>
        <taxon>Candidatus Eiseniibacteriota</taxon>
    </lineage>
</organism>
<reference evidence="1 2" key="1">
    <citation type="journal article" date="2019" name="Nat. Microbiol.">
        <title>Mediterranean grassland soil C-N compound turnover is dependent on rainfall and depth, and is mediated by genomically divergent microorganisms.</title>
        <authorList>
            <person name="Diamond S."/>
            <person name="Andeer P.F."/>
            <person name="Li Z."/>
            <person name="Crits-Christoph A."/>
            <person name="Burstein D."/>
            <person name="Anantharaman K."/>
            <person name="Lane K.R."/>
            <person name="Thomas B.C."/>
            <person name="Pan C."/>
            <person name="Northen T.R."/>
            <person name="Banfield J.F."/>
        </authorList>
    </citation>
    <scope>NUCLEOTIDE SEQUENCE [LARGE SCALE GENOMIC DNA]</scope>
    <source>
        <strain evidence="1">WS_2</strain>
    </source>
</reference>
<accession>A0A538SSU9</accession>
<comment type="caution">
    <text evidence="1">The sequence shown here is derived from an EMBL/GenBank/DDBJ whole genome shotgun (WGS) entry which is preliminary data.</text>
</comment>
<dbReference type="AlphaFoldDB" id="A0A538SSU9"/>
<evidence type="ECO:0000313" key="1">
    <source>
        <dbReference type="EMBL" id="TMQ54473.1"/>
    </source>
</evidence>
<name>A0A538SSU9_UNCEI</name>
<sequence>MNRVLTWLTAAALVSALPGCESIMKETFARPPHALDSDPGATALVVVDCFLMRGSWGREELLPIHGAHLRGGADASADLFEPMFQVKFVDMGILFQGLSPGRYRVMEIVGTTMEYNTNMKQQTTRLVGCNVSRAPDLVFEAEPGSLIYFGRFTAHVHGREVNTEWSRDPKRELEVWKAARRHYSPSPWDVVLDRRFSFLADSLAGFR</sequence>
<dbReference type="EMBL" id="VBOS01000269">
    <property type="protein sequence ID" value="TMQ54473.1"/>
    <property type="molecule type" value="Genomic_DNA"/>
</dbReference>